<dbReference type="AlphaFoldDB" id="A0A9W4H332"/>
<feature type="region of interest" description="Disordered" evidence="1">
    <location>
        <begin position="1"/>
        <end position="84"/>
    </location>
</feature>
<proteinExistence type="predicted"/>
<evidence type="ECO:0000313" key="2">
    <source>
        <dbReference type="EMBL" id="CAG7646664.1"/>
    </source>
</evidence>
<dbReference type="Proteomes" id="UP001153328">
    <property type="component" value="Unassembled WGS sequence"/>
</dbReference>
<reference evidence="2" key="1">
    <citation type="submission" date="2021-06" db="EMBL/GenBank/DDBJ databases">
        <authorList>
            <person name="Arsene-Ploetze F."/>
        </authorList>
    </citation>
    <scope>NUCLEOTIDE SEQUENCE</scope>
    <source>
        <strain evidence="2">SBRY1</strain>
    </source>
</reference>
<feature type="compositionally biased region" description="Basic residues" evidence="1">
    <location>
        <begin position="66"/>
        <end position="76"/>
    </location>
</feature>
<gene>
    <name evidence="2" type="ORF">SBRY_40467</name>
</gene>
<accession>A0A9W4H332</accession>
<sequence>MALPRRGHRRHLSRGRRRPRGGRRRSRPGRPPHRRPLLRMGQPAGRQHARLAADRLTLPPAFANRPARHIRRRRITPHSPRTDP</sequence>
<keyword evidence="3" id="KW-1185">Reference proteome</keyword>
<evidence type="ECO:0000313" key="3">
    <source>
        <dbReference type="Proteomes" id="UP001153328"/>
    </source>
</evidence>
<dbReference type="EMBL" id="CAJVAX010000018">
    <property type="protein sequence ID" value="CAG7646664.1"/>
    <property type="molecule type" value="Genomic_DNA"/>
</dbReference>
<protein>
    <submittedName>
        <fullName evidence="2">Uncharacterized protein</fullName>
    </submittedName>
</protein>
<comment type="caution">
    <text evidence="2">The sequence shown here is derived from an EMBL/GenBank/DDBJ whole genome shotgun (WGS) entry which is preliminary data.</text>
</comment>
<organism evidence="2 3">
    <name type="scientific">Actinacidiphila bryophytorum</name>
    <dbReference type="NCBI Taxonomy" id="1436133"/>
    <lineage>
        <taxon>Bacteria</taxon>
        <taxon>Bacillati</taxon>
        <taxon>Actinomycetota</taxon>
        <taxon>Actinomycetes</taxon>
        <taxon>Kitasatosporales</taxon>
        <taxon>Streptomycetaceae</taxon>
        <taxon>Actinacidiphila</taxon>
    </lineage>
</organism>
<name>A0A9W4H332_9ACTN</name>
<feature type="compositionally biased region" description="Basic residues" evidence="1">
    <location>
        <begin position="1"/>
        <end position="37"/>
    </location>
</feature>
<evidence type="ECO:0000256" key="1">
    <source>
        <dbReference type="SAM" id="MobiDB-lite"/>
    </source>
</evidence>